<feature type="compositionally biased region" description="Low complexity" evidence="1">
    <location>
        <begin position="802"/>
        <end position="828"/>
    </location>
</feature>
<accession>J6F016</accession>
<feature type="compositionally biased region" description="Low complexity" evidence="1">
    <location>
        <begin position="838"/>
        <end position="857"/>
    </location>
</feature>
<feature type="compositionally biased region" description="Low complexity" evidence="1">
    <location>
        <begin position="941"/>
        <end position="968"/>
    </location>
</feature>
<organism evidence="2 3">
    <name type="scientific">Trichosporon asahii var. asahii (strain ATCC 90039 / CBS 2479 / JCM 2466 / KCTC 7840 / NBRC 103889/ NCYC 2677 / UAMH 7654)</name>
    <name type="common">Yeast</name>
    <dbReference type="NCBI Taxonomy" id="1186058"/>
    <lineage>
        <taxon>Eukaryota</taxon>
        <taxon>Fungi</taxon>
        <taxon>Dikarya</taxon>
        <taxon>Basidiomycota</taxon>
        <taxon>Agaricomycotina</taxon>
        <taxon>Tremellomycetes</taxon>
        <taxon>Trichosporonales</taxon>
        <taxon>Trichosporonaceae</taxon>
        <taxon>Trichosporon</taxon>
    </lineage>
</organism>
<feature type="compositionally biased region" description="Low complexity" evidence="1">
    <location>
        <begin position="1059"/>
        <end position="1083"/>
    </location>
</feature>
<feature type="compositionally biased region" description="Polar residues" evidence="1">
    <location>
        <begin position="655"/>
        <end position="666"/>
    </location>
</feature>
<feature type="compositionally biased region" description="Basic and acidic residues" evidence="1">
    <location>
        <begin position="485"/>
        <end position="494"/>
    </location>
</feature>
<feature type="compositionally biased region" description="Basic and acidic residues" evidence="1">
    <location>
        <begin position="1101"/>
        <end position="1110"/>
    </location>
</feature>
<feature type="region of interest" description="Disordered" evidence="1">
    <location>
        <begin position="277"/>
        <end position="298"/>
    </location>
</feature>
<feature type="compositionally biased region" description="Basic residues" evidence="1">
    <location>
        <begin position="1447"/>
        <end position="1459"/>
    </location>
</feature>
<feature type="compositionally biased region" description="Basic and acidic residues" evidence="1">
    <location>
        <begin position="195"/>
        <end position="220"/>
    </location>
</feature>
<dbReference type="OrthoDB" id="185618at2759"/>
<feature type="compositionally biased region" description="Polar residues" evidence="1">
    <location>
        <begin position="31"/>
        <end position="44"/>
    </location>
</feature>
<feature type="compositionally biased region" description="Polar residues" evidence="1">
    <location>
        <begin position="1183"/>
        <end position="1195"/>
    </location>
</feature>
<feature type="compositionally biased region" description="Low complexity" evidence="1">
    <location>
        <begin position="724"/>
        <end position="742"/>
    </location>
</feature>
<feature type="compositionally biased region" description="Low complexity" evidence="1">
    <location>
        <begin position="1282"/>
        <end position="1314"/>
    </location>
</feature>
<feature type="compositionally biased region" description="Polar residues" evidence="1">
    <location>
        <begin position="125"/>
        <end position="138"/>
    </location>
</feature>
<feature type="compositionally biased region" description="Polar residues" evidence="1">
    <location>
        <begin position="743"/>
        <end position="771"/>
    </location>
</feature>
<evidence type="ECO:0000256" key="1">
    <source>
        <dbReference type="SAM" id="MobiDB-lite"/>
    </source>
</evidence>
<name>J6F016_TRIAS</name>
<dbReference type="KEGG" id="tasa:A1Q1_00463"/>
<proteinExistence type="predicted"/>
<comment type="caution">
    <text evidence="2">The sequence shown here is derived from an EMBL/GenBank/DDBJ whole genome shotgun (WGS) entry which is preliminary data.</text>
</comment>
<feature type="compositionally biased region" description="Low complexity" evidence="1">
    <location>
        <begin position="288"/>
        <end position="297"/>
    </location>
</feature>
<evidence type="ECO:0000313" key="3">
    <source>
        <dbReference type="Proteomes" id="UP000002748"/>
    </source>
</evidence>
<dbReference type="VEuPathDB" id="FungiDB:A1Q1_00463"/>
<reference evidence="2 3" key="1">
    <citation type="journal article" date="2012" name="Eukaryot. Cell">
        <title>Draft genome sequence of CBS 2479, the standard type strain of Trichosporon asahii.</title>
        <authorList>
            <person name="Yang R.Y."/>
            <person name="Li H.T."/>
            <person name="Zhu H."/>
            <person name="Zhou G.P."/>
            <person name="Wang M."/>
            <person name="Wang L."/>
        </authorList>
    </citation>
    <scope>NUCLEOTIDE SEQUENCE [LARGE SCALE GENOMIC DNA]</scope>
    <source>
        <strain evidence="3">ATCC 90039 / CBS 2479 / JCM 2466 / KCTC 7840 / NCYC 2677 / UAMH 7654</strain>
    </source>
</reference>
<evidence type="ECO:0000313" key="2">
    <source>
        <dbReference type="EMBL" id="EJT50269.1"/>
    </source>
</evidence>
<feature type="compositionally biased region" description="Basic residues" evidence="1">
    <location>
        <begin position="511"/>
        <end position="523"/>
    </location>
</feature>
<feature type="compositionally biased region" description="Polar residues" evidence="1">
    <location>
        <begin position="348"/>
        <end position="358"/>
    </location>
</feature>
<gene>
    <name evidence="2" type="ORF">A1Q1_00463</name>
</gene>
<feature type="compositionally biased region" description="Gly residues" evidence="1">
    <location>
        <begin position="1339"/>
        <end position="1353"/>
    </location>
</feature>
<feature type="compositionally biased region" description="Gly residues" evidence="1">
    <location>
        <begin position="1315"/>
        <end position="1327"/>
    </location>
</feature>
<protein>
    <submittedName>
        <fullName evidence="2">Nucleoporin nsp1</fullName>
    </submittedName>
</protein>
<dbReference type="GeneID" id="25983977"/>
<feature type="compositionally biased region" description="Low complexity" evidence="1">
    <location>
        <begin position="1354"/>
        <end position="1370"/>
    </location>
</feature>
<feature type="region of interest" description="Disordered" evidence="1">
    <location>
        <begin position="406"/>
        <end position="431"/>
    </location>
</feature>
<feature type="compositionally biased region" description="Low complexity" evidence="1">
    <location>
        <begin position="1201"/>
        <end position="1238"/>
    </location>
</feature>
<feature type="compositionally biased region" description="Polar residues" evidence="1">
    <location>
        <begin position="1239"/>
        <end position="1268"/>
    </location>
</feature>
<feature type="compositionally biased region" description="Low complexity" evidence="1">
    <location>
        <begin position="1140"/>
        <end position="1182"/>
    </location>
</feature>
<feature type="compositionally biased region" description="Low complexity" evidence="1">
    <location>
        <begin position="1111"/>
        <end position="1132"/>
    </location>
</feature>
<feature type="compositionally biased region" description="Low complexity" evidence="1">
    <location>
        <begin position="1328"/>
        <end position="1338"/>
    </location>
</feature>
<feature type="region of interest" description="Disordered" evidence="1">
    <location>
        <begin position="485"/>
        <end position="1459"/>
    </location>
</feature>
<dbReference type="HOGENOM" id="CLU_257183_0_0_1"/>
<dbReference type="RefSeq" id="XP_014181587.1">
    <property type="nucleotide sequence ID" value="XM_014326112.1"/>
</dbReference>
<feature type="compositionally biased region" description="Low complexity" evidence="1">
    <location>
        <begin position="1000"/>
        <end position="1019"/>
    </location>
</feature>
<feature type="region of interest" description="Disordered" evidence="1">
    <location>
        <begin position="1"/>
        <end position="248"/>
    </location>
</feature>
<dbReference type="EMBL" id="ALBS01000116">
    <property type="protein sequence ID" value="EJT50269.1"/>
    <property type="molecule type" value="Genomic_DNA"/>
</dbReference>
<feature type="compositionally biased region" description="Low complexity" evidence="1">
    <location>
        <begin position="1386"/>
        <end position="1402"/>
    </location>
</feature>
<feature type="compositionally biased region" description="Polar residues" evidence="1">
    <location>
        <begin position="919"/>
        <end position="931"/>
    </location>
</feature>
<feature type="compositionally biased region" description="Low complexity" evidence="1">
    <location>
        <begin position="977"/>
        <end position="993"/>
    </location>
</feature>
<sequence>MSEYRTLPGAVRSPRKQRDNLLPYARPPTTPNANGPTLRRSTSMLGGLKSLFSRPLNWISTPNKQAEQDVEADAARERPALAAGLSPPQGSKNKRGASPESPSDGRNTKRSRKASPEKPVRRRQSLGNLYASSTSTWTPARGPYEPASSKALPSLTPGSLRKANRMSLAAPPSAYLDPPRSMLAPSSPSVRGTPRRSDFAPWDADREREHSALARSDLAHFGESAGPGTARAASLRSHTPRRSDAMMFSNSPFRAGSGFSRSTTAVNLSSIAGDDRMEREGTAQSDVSMRTGSLRGSSRLRQRASMHFDEFGSIPESSEAAHGGTLDWMTSPRASTYSRLSHARSHGSLGQSQRQQPTPIRRGQMVFDAERGFIRESDLEAEKPKPVAQNEAERILFHLEALRKPTKIEKKTPAPSTGLPPSLIGSSSRQLRKAISVPLATQADKEKTKKKHGSEWLADKAISAMISPYGRRRAVDELARSQRRELAASRRAEAESASDVSDMEVDNHSKASSRSRRSTRSRSKSSYASDDMSVDEPRQKLRRSARHAKSPDQEETTPKATRRSTRLRASQAKSPEPTPRRSTRKKAAASPEPEPEQVKTPTKAKADVPTVVTIAPSPSSNSSSTYQVRDDSEPRPRSSLRAGPERKTRAHQGAASYSSSRATSPGTGSGRFSARDEDLPQMDELENAKIPLASFKNFSIPMFGNDAKKDEPKESTTPAAPSEPQLSSRLSVPSSSQSTQQRNAQLSSLGNRLNGLQSRPRASSPLANNSIVAEVSSPETTPKKDSAPAPITSAPKSPPPSTGFFSLSGAASGTSSSSLTPTGSTTPAGKPPASNFFSKPATSTTTPAPESTAPKAADGGVPNFFGGSKPTSGASTPPPKLDFGIKPAETGPPVVSNLFSGSNGDALKPTEGSKAPFSFGSTTSVAENSAETPKPAFNFGAPAADKPAEAPKVSGGFSFGSCSAAPAADKPTEAPKPAFSFGTPSASPAPAADKPAETKAPFSFGSGSSTPAASTPAAGDKPAFSFGAPATSTDKPAAEKPAFSFGSASSTPAPSTDKPAFSFGASSSPAPSGGSSFGSAAPATDKPAFSFGSSTTTTDTAKPEEKKDKPAFSFGSSSAAPASSGFGSSNGSTAPAADKPAFSFGSSSASPAPAAAAPSSGGFSFGSSSAAKPAEAAKPFSFGSSNAPPTSTPSVNGGDKPFSFGAPSTPAAPASGSAPASGGFSFGSSNSTPSNTFGAGSTSNTFGSTNNAAAPSTPSFTFGASSSTPANANAGSSGFGTAGASSSTPGGSGSFTFGAGSGFGSTNNASSSAAGGSGFGSGPGFGGSSNNSPSTGATSGFGSGGGFGSGTGFGSSTTTPAAPAASSTPSFTFGAAQPSQPSTPTGGFAFGSANSSGNAGSGTFQFGAGSSTAAPRFGSPAPDAGAAGGFSMGVNAAEQAPGSPGARKIKPLRRGAKRA</sequence>
<dbReference type="Proteomes" id="UP000002748">
    <property type="component" value="Unassembled WGS sequence"/>
</dbReference>
<feature type="region of interest" description="Disordered" evidence="1">
    <location>
        <begin position="337"/>
        <end position="362"/>
    </location>
</feature>